<dbReference type="EMBL" id="CABFMQ020000142">
    <property type="protein sequence ID" value="VTZ52342.1"/>
    <property type="molecule type" value="Genomic_DNA"/>
</dbReference>
<dbReference type="AlphaFoldDB" id="A0A8B6MBQ3"/>
<gene>
    <name evidence="2" type="ORF">MPC4_80013</name>
</gene>
<evidence type="ECO:0000313" key="3">
    <source>
        <dbReference type="Proteomes" id="UP000485880"/>
    </source>
</evidence>
<dbReference type="Proteomes" id="UP000485880">
    <property type="component" value="Unassembled WGS sequence"/>
</dbReference>
<feature type="region of interest" description="Disordered" evidence="1">
    <location>
        <begin position="43"/>
        <end position="69"/>
    </location>
</feature>
<sequence length="69" mass="7497">MQNNGSGRRRPWTRQSSTDGGGGPTLEWAAPDRFRGPLERAHNEAAHMIRRSAREAAGPVRQAGDTASK</sequence>
<evidence type="ECO:0000256" key="1">
    <source>
        <dbReference type="SAM" id="MobiDB-lite"/>
    </source>
</evidence>
<reference evidence="2 3" key="1">
    <citation type="submission" date="2019-05" db="EMBL/GenBank/DDBJ databases">
        <authorList>
            <person name="Farhan Ul Haque M."/>
        </authorList>
    </citation>
    <scope>NUCLEOTIDE SEQUENCE [LARGE SCALE GENOMIC DNA]</scope>
    <source>
        <strain evidence="2">2</strain>
    </source>
</reference>
<evidence type="ECO:0000313" key="2">
    <source>
        <dbReference type="EMBL" id="VTZ52342.1"/>
    </source>
</evidence>
<comment type="caution">
    <text evidence="2">The sequence shown here is derived from an EMBL/GenBank/DDBJ whole genome shotgun (WGS) entry which is preliminary data.</text>
</comment>
<feature type="region of interest" description="Disordered" evidence="1">
    <location>
        <begin position="1"/>
        <end position="30"/>
    </location>
</feature>
<accession>A0A8B6MBQ3</accession>
<name>A0A8B6MBQ3_METTU</name>
<protein>
    <submittedName>
        <fullName evidence="2">Uncharacterized protein</fullName>
    </submittedName>
</protein>
<organism evidence="2 3">
    <name type="scientific">Methylocella tundrae</name>
    <dbReference type="NCBI Taxonomy" id="227605"/>
    <lineage>
        <taxon>Bacteria</taxon>
        <taxon>Pseudomonadati</taxon>
        <taxon>Pseudomonadota</taxon>
        <taxon>Alphaproteobacteria</taxon>
        <taxon>Hyphomicrobiales</taxon>
        <taxon>Beijerinckiaceae</taxon>
        <taxon>Methylocella</taxon>
    </lineage>
</organism>
<proteinExistence type="predicted"/>
<keyword evidence="3" id="KW-1185">Reference proteome</keyword>